<sequence>MAQDSKRRIGALDTVLFNGTEAVSAFIAKVESVYVVPVLPSNRRFHKAWTHSGILVDKNVLPLPCLEEGKLYIYESILCGNILGYEYSKVMSVDQEINPKFPFHIGPQIREWIPVVEEVGADVAVFRLSDEERDRLLVKNIESTRKTMLDFYNGHKDWGYPLNPLPQFAAASNELYAALTAFRSRFEAVVKNLPGSAKLLEHSKEIFCSEMVAKLYMDLEVEGFCEAKKPKLRRLMHYTEFTPLDLEVMEVLRGASSSRAIYAKLKGKVFFDLESDKNGHDLLPVDLDLQKVAFPYLAASKDHWIPASNGKIPSGIVPSGYTSDGHPVYISRAVIGPSLNIGYTDNSGQMKTGWEGVELKIEYDHEVLNLTAQTDFEWVRSGKLLLGNVPRSAIVGGCDSEGKPYYIARCRFTEPGSSGIGSLLVGPVSPGLNGARFVLNGKEVAKVGEYEVLCRKTHFLERLFFGLGTDHFLVLLVAVLFYVLGQHNTHQLVLDALVPSKKAN</sequence>
<dbReference type="AlphaFoldDB" id="A0A1Y2CY35"/>
<name>A0A1Y2CY35_9FUNG</name>
<dbReference type="InterPro" id="IPR006616">
    <property type="entry name" value="DM9_repeat"/>
</dbReference>
<dbReference type="PANTHER" id="PTHR31649:SF1">
    <property type="entry name" value="FARNESOIC ACID O-METHYL TRANSFERASE DOMAIN-CONTAINING PROTEIN"/>
    <property type="match status" value="1"/>
</dbReference>
<protein>
    <submittedName>
        <fullName evidence="2">Uncharacterized protein</fullName>
    </submittedName>
</protein>
<dbReference type="EMBL" id="MCGO01000004">
    <property type="protein sequence ID" value="ORY51887.1"/>
    <property type="molecule type" value="Genomic_DNA"/>
</dbReference>
<feature type="transmembrane region" description="Helical" evidence="1">
    <location>
        <begin position="463"/>
        <end position="484"/>
    </location>
</feature>
<dbReference type="Proteomes" id="UP000193642">
    <property type="component" value="Unassembled WGS sequence"/>
</dbReference>
<keyword evidence="1" id="KW-0472">Membrane</keyword>
<accession>A0A1Y2CY35</accession>
<dbReference type="OrthoDB" id="2142040at2759"/>
<dbReference type="Pfam" id="PF11901">
    <property type="entry name" value="DM9"/>
    <property type="match status" value="1"/>
</dbReference>
<gene>
    <name evidence="2" type="ORF">BCR33DRAFT_712089</name>
</gene>
<evidence type="ECO:0000313" key="2">
    <source>
        <dbReference type="EMBL" id="ORY51887.1"/>
    </source>
</evidence>
<dbReference type="Gene3D" id="3.90.1720.10">
    <property type="entry name" value="endopeptidase domain like (from Nostoc punctiforme)"/>
    <property type="match status" value="1"/>
</dbReference>
<evidence type="ECO:0000313" key="3">
    <source>
        <dbReference type="Proteomes" id="UP000193642"/>
    </source>
</evidence>
<organism evidence="2 3">
    <name type="scientific">Rhizoclosmatium globosum</name>
    <dbReference type="NCBI Taxonomy" id="329046"/>
    <lineage>
        <taxon>Eukaryota</taxon>
        <taxon>Fungi</taxon>
        <taxon>Fungi incertae sedis</taxon>
        <taxon>Chytridiomycota</taxon>
        <taxon>Chytridiomycota incertae sedis</taxon>
        <taxon>Chytridiomycetes</taxon>
        <taxon>Chytridiales</taxon>
        <taxon>Chytriomycetaceae</taxon>
        <taxon>Rhizoclosmatium</taxon>
    </lineage>
</organism>
<keyword evidence="1" id="KW-0812">Transmembrane</keyword>
<evidence type="ECO:0000256" key="1">
    <source>
        <dbReference type="SAM" id="Phobius"/>
    </source>
</evidence>
<dbReference type="SMART" id="SM00696">
    <property type="entry name" value="DM9"/>
    <property type="match status" value="2"/>
</dbReference>
<keyword evidence="3" id="KW-1185">Reference proteome</keyword>
<reference evidence="2 3" key="1">
    <citation type="submission" date="2016-07" db="EMBL/GenBank/DDBJ databases">
        <title>Pervasive Adenine N6-methylation of Active Genes in Fungi.</title>
        <authorList>
            <consortium name="DOE Joint Genome Institute"/>
            <person name="Mondo S.J."/>
            <person name="Dannebaum R.O."/>
            <person name="Kuo R.C."/>
            <person name="Labutti K."/>
            <person name="Haridas S."/>
            <person name="Kuo A."/>
            <person name="Salamov A."/>
            <person name="Ahrendt S.R."/>
            <person name="Lipzen A."/>
            <person name="Sullivan W."/>
            <person name="Andreopoulos W.B."/>
            <person name="Clum A."/>
            <person name="Lindquist E."/>
            <person name="Daum C."/>
            <person name="Ramamoorthy G.K."/>
            <person name="Gryganskyi A."/>
            <person name="Culley D."/>
            <person name="Magnuson J.K."/>
            <person name="James T.Y."/>
            <person name="O'Malley M.A."/>
            <person name="Stajich J.E."/>
            <person name="Spatafora J.W."/>
            <person name="Visel A."/>
            <person name="Grigoriev I.V."/>
        </authorList>
    </citation>
    <scope>NUCLEOTIDE SEQUENCE [LARGE SCALE GENOMIC DNA]</scope>
    <source>
        <strain evidence="2 3">JEL800</strain>
    </source>
</reference>
<keyword evidence="1" id="KW-1133">Transmembrane helix</keyword>
<proteinExistence type="predicted"/>
<comment type="caution">
    <text evidence="2">The sequence shown here is derived from an EMBL/GenBank/DDBJ whole genome shotgun (WGS) entry which is preliminary data.</text>
</comment>
<dbReference type="PANTHER" id="PTHR31649">
    <property type="entry name" value="AGAP009604-PA"/>
    <property type="match status" value="1"/>
</dbReference>